<comment type="caution">
    <text evidence="2">The sequence shown here is derived from an EMBL/GenBank/DDBJ whole genome shotgun (WGS) entry which is preliminary data.</text>
</comment>
<accession>A0AAV2H7N0</accession>
<feature type="non-terminal residue" evidence="2">
    <location>
        <position position="118"/>
    </location>
</feature>
<organism evidence="2 3">
    <name type="scientific">Lymnaea stagnalis</name>
    <name type="common">Great pond snail</name>
    <name type="synonym">Helix stagnalis</name>
    <dbReference type="NCBI Taxonomy" id="6523"/>
    <lineage>
        <taxon>Eukaryota</taxon>
        <taxon>Metazoa</taxon>
        <taxon>Spiralia</taxon>
        <taxon>Lophotrochozoa</taxon>
        <taxon>Mollusca</taxon>
        <taxon>Gastropoda</taxon>
        <taxon>Heterobranchia</taxon>
        <taxon>Euthyneura</taxon>
        <taxon>Panpulmonata</taxon>
        <taxon>Hygrophila</taxon>
        <taxon>Lymnaeoidea</taxon>
        <taxon>Lymnaeidae</taxon>
        <taxon>Lymnaea</taxon>
    </lineage>
</organism>
<proteinExistence type="predicted"/>
<sequence>MPSNSDICDGGMTTATGLLDTSNTGNFSRRDAAALTSRNTMKTELDSEEAGAISAEFQESGSLLAPLSGEIPAYSILLYRQGSTPVQEEGLDQFMPQASSQSLNPSSTPFKVQSFLLA</sequence>
<reference evidence="2 3" key="1">
    <citation type="submission" date="2024-04" db="EMBL/GenBank/DDBJ databases">
        <authorList>
            <consortium name="Genoscope - CEA"/>
            <person name="William W."/>
        </authorList>
    </citation>
    <scope>NUCLEOTIDE SEQUENCE [LARGE SCALE GENOMIC DNA]</scope>
</reference>
<dbReference type="Proteomes" id="UP001497497">
    <property type="component" value="Unassembled WGS sequence"/>
</dbReference>
<name>A0AAV2H7N0_LYMST</name>
<gene>
    <name evidence="2" type="ORF">GSLYS_00003763001</name>
</gene>
<evidence type="ECO:0000313" key="2">
    <source>
        <dbReference type="EMBL" id="CAL1529608.1"/>
    </source>
</evidence>
<evidence type="ECO:0000256" key="1">
    <source>
        <dbReference type="SAM" id="MobiDB-lite"/>
    </source>
</evidence>
<dbReference type="EMBL" id="CAXITT010000051">
    <property type="protein sequence ID" value="CAL1529608.1"/>
    <property type="molecule type" value="Genomic_DNA"/>
</dbReference>
<dbReference type="AlphaFoldDB" id="A0AAV2H7N0"/>
<feature type="compositionally biased region" description="Polar residues" evidence="1">
    <location>
        <begin position="13"/>
        <end position="26"/>
    </location>
</feature>
<keyword evidence="3" id="KW-1185">Reference proteome</keyword>
<feature type="region of interest" description="Disordered" evidence="1">
    <location>
        <begin position="1"/>
        <end position="26"/>
    </location>
</feature>
<evidence type="ECO:0000313" key="3">
    <source>
        <dbReference type="Proteomes" id="UP001497497"/>
    </source>
</evidence>
<protein>
    <submittedName>
        <fullName evidence="2">Uncharacterized protein</fullName>
    </submittedName>
</protein>